<keyword evidence="2 3" id="KW-0808">Transferase</keyword>
<dbReference type="InterPro" id="IPR002052">
    <property type="entry name" value="DNA_methylase_N6_adenine_CS"/>
</dbReference>
<dbReference type="GO" id="GO:0008168">
    <property type="term" value="F:methyltransferase activity"/>
    <property type="evidence" value="ECO:0007669"/>
    <property type="project" value="UniProtKB-KW"/>
</dbReference>
<dbReference type="AlphaFoldDB" id="A0A1N6WHW4"/>
<evidence type="ECO:0000313" key="4">
    <source>
        <dbReference type="Proteomes" id="UP000186400"/>
    </source>
</evidence>
<name>A0A1N6WHW4_9SPIO</name>
<dbReference type="EMBL" id="FTMS01000017">
    <property type="protein sequence ID" value="SIQ89703.1"/>
    <property type="molecule type" value="Genomic_DNA"/>
</dbReference>
<dbReference type="OrthoDB" id="9803017at2"/>
<keyword evidence="1 3" id="KW-0489">Methyltransferase</keyword>
<organism evidence="3 4">
    <name type="scientific">Alkalispirochaeta americana</name>
    <dbReference type="NCBI Taxonomy" id="159291"/>
    <lineage>
        <taxon>Bacteria</taxon>
        <taxon>Pseudomonadati</taxon>
        <taxon>Spirochaetota</taxon>
        <taxon>Spirochaetia</taxon>
        <taxon>Spirochaetales</taxon>
        <taxon>Spirochaetaceae</taxon>
        <taxon>Alkalispirochaeta</taxon>
    </lineage>
</organism>
<dbReference type="Pfam" id="PF03602">
    <property type="entry name" value="Cons_hypoth95"/>
    <property type="match status" value="1"/>
</dbReference>
<dbReference type="InterPro" id="IPR004398">
    <property type="entry name" value="RNA_MeTrfase_RsmD"/>
</dbReference>
<evidence type="ECO:0000256" key="2">
    <source>
        <dbReference type="ARBA" id="ARBA00022679"/>
    </source>
</evidence>
<dbReference type="RefSeq" id="WP_076489644.1">
    <property type="nucleotide sequence ID" value="NZ_FTMS01000017.1"/>
</dbReference>
<evidence type="ECO:0000256" key="1">
    <source>
        <dbReference type="ARBA" id="ARBA00022603"/>
    </source>
</evidence>
<dbReference type="GO" id="GO:0003676">
    <property type="term" value="F:nucleic acid binding"/>
    <property type="evidence" value="ECO:0007669"/>
    <property type="project" value="InterPro"/>
</dbReference>
<dbReference type="InterPro" id="IPR029063">
    <property type="entry name" value="SAM-dependent_MTases_sf"/>
</dbReference>
<dbReference type="Proteomes" id="UP000186400">
    <property type="component" value="Unassembled WGS sequence"/>
</dbReference>
<keyword evidence="4" id="KW-1185">Reference proteome</keyword>
<dbReference type="PIRSF" id="PIRSF004553">
    <property type="entry name" value="CHP00095"/>
    <property type="match status" value="1"/>
</dbReference>
<dbReference type="PANTHER" id="PTHR43542:SF1">
    <property type="entry name" value="METHYLTRANSFERASE"/>
    <property type="match status" value="1"/>
</dbReference>
<gene>
    <name evidence="3" type="ORF">SAMN05920897_11776</name>
</gene>
<dbReference type="STRING" id="159291.SAMN05920897_11776"/>
<sequence>MRISGGTLRGRTVLCPPGVIRPAMDRMRESLFSILGPLQGLSFLDLFSGSGLVGLEAYSRGAQPVVLVEKDRGKRRVILKNLADLPSPPRLCLEPVERYVARTSTPFDIVYLDPPFSYPYKEDLLLRISRSRLIREETRILIHLPTEEALPDQLGRLERDDRREYGGSSVHFFSPSSPGNADT</sequence>
<evidence type="ECO:0000313" key="3">
    <source>
        <dbReference type="EMBL" id="SIQ89703.1"/>
    </source>
</evidence>
<dbReference type="PANTHER" id="PTHR43542">
    <property type="entry name" value="METHYLTRANSFERASE"/>
    <property type="match status" value="1"/>
</dbReference>
<reference evidence="3 4" key="1">
    <citation type="submission" date="2017-01" db="EMBL/GenBank/DDBJ databases">
        <authorList>
            <person name="Mah S.A."/>
            <person name="Swanson W.J."/>
            <person name="Moy G.W."/>
            <person name="Vacquier V.D."/>
        </authorList>
    </citation>
    <scope>NUCLEOTIDE SEQUENCE [LARGE SCALE GENOMIC DNA]</scope>
    <source>
        <strain evidence="3 4">ASpG1</strain>
    </source>
</reference>
<dbReference type="GO" id="GO:0031167">
    <property type="term" value="P:rRNA methylation"/>
    <property type="evidence" value="ECO:0007669"/>
    <property type="project" value="InterPro"/>
</dbReference>
<proteinExistence type="predicted"/>
<dbReference type="NCBIfam" id="TIGR00095">
    <property type="entry name" value="16S rRNA (guanine(966)-N(2))-methyltransferase RsmD"/>
    <property type="match status" value="1"/>
</dbReference>
<dbReference type="CDD" id="cd02440">
    <property type="entry name" value="AdoMet_MTases"/>
    <property type="match status" value="1"/>
</dbReference>
<dbReference type="Gene3D" id="3.40.50.150">
    <property type="entry name" value="Vaccinia Virus protein VP39"/>
    <property type="match status" value="1"/>
</dbReference>
<dbReference type="PROSITE" id="PS00092">
    <property type="entry name" value="N6_MTASE"/>
    <property type="match status" value="1"/>
</dbReference>
<accession>A0A1N6WHW4</accession>
<protein>
    <submittedName>
        <fullName evidence="3">16S rRNA (Guanine(966)-N(2))-methyltransferase RsmD</fullName>
    </submittedName>
</protein>
<dbReference type="SUPFAM" id="SSF53335">
    <property type="entry name" value="S-adenosyl-L-methionine-dependent methyltransferases"/>
    <property type="match status" value="1"/>
</dbReference>